<evidence type="ECO:0000256" key="3">
    <source>
        <dbReference type="ARBA" id="ARBA00022898"/>
    </source>
</evidence>
<evidence type="ECO:0000313" key="5">
    <source>
        <dbReference type="EMBL" id="PHT33010.1"/>
    </source>
</evidence>
<dbReference type="SUPFAM" id="SSF53383">
    <property type="entry name" value="PLP-dependent transferases"/>
    <property type="match status" value="1"/>
</dbReference>
<protein>
    <submittedName>
        <fullName evidence="5">Serine hydroxymethyltransferase 4</fullName>
    </submittedName>
</protein>
<dbReference type="GO" id="GO:0004372">
    <property type="term" value="F:glycine hydroxymethyltransferase activity"/>
    <property type="evidence" value="ECO:0007669"/>
    <property type="project" value="UniProtKB-EC"/>
</dbReference>
<comment type="caution">
    <text evidence="5">The sequence shown here is derived from an EMBL/GenBank/DDBJ whole genome shotgun (WGS) entry which is preliminary data.</text>
</comment>
<dbReference type="InterPro" id="IPR015422">
    <property type="entry name" value="PyrdxlP-dep_Trfase_small"/>
</dbReference>
<dbReference type="Pfam" id="PF00464">
    <property type="entry name" value="SHMT"/>
    <property type="match status" value="1"/>
</dbReference>
<dbReference type="EMBL" id="MLFT02000012">
    <property type="protein sequence ID" value="PHT33010.1"/>
    <property type="molecule type" value="Genomic_DNA"/>
</dbReference>
<dbReference type="GO" id="GO:0030170">
    <property type="term" value="F:pyridoxal phosphate binding"/>
    <property type="evidence" value="ECO:0007669"/>
    <property type="project" value="TreeGrafter"/>
</dbReference>
<dbReference type="PANTHER" id="PTHR11680">
    <property type="entry name" value="SERINE HYDROXYMETHYLTRANSFERASE"/>
    <property type="match status" value="1"/>
</dbReference>
<dbReference type="InterPro" id="IPR049943">
    <property type="entry name" value="Ser_HO-MeTrfase-like"/>
</dbReference>
<dbReference type="AlphaFoldDB" id="A0A2G2VJ64"/>
<dbReference type="STRING" id="33114.A0A2G2VJ64"/>
<reference evidence="6" key="2">
    <citation type="journal article" date="2017" name="J. Anim. Genet.">
        <title>Multiple reference genome sequences of hot pepper reveal the massive evolution of plant disease resistance genes by retroduplication.</title>
        <authorList>
            <person name="Kim S."/>
            <person name="Park J."/>
            <person name="Yeom S.-I."/>
            <person name="Kim Y.-M."/>
            <person name="Seo E."/>
            <person name="Kim K.-T."/>
            <person name="Kim M.-S."/>
            <person name="Lee J.M."/>
            <person name="Cheong K."/>
            <person name="Shin H.-S."/>
            <person name="Kim S.-B."/>
            <person name="Han K."/>
            <person name="Lee J."/>
            <person name="Park M."/>
            <person name="Lee H.-A."/>
            <person name="Lee H.-Y."/>
            <person name="Lee Y."/>
            <person name="Oh S."/>
            <person name="Lee J.H."/>
            <person name="Choi E."/>
            <person name="Choi E."/>
            <person name="Lee S.E."/>
            <person name="Jeon J."/>
            <person name="Kim H."/>
            <person name="Choi G."/>
            <person name="Song H."/>
            <person name="Lee J."/>
            <person name="Lee S.-C."/>
            <person name="Kwon J.-K."/>
            <person name="Lee H.-Y."/>
            <person name="Koo N."/>
            <person name="Hong Y."/>
            <person name="Kim R.W."/>
            <person name="Kang W.-H."/>
            <person name="Huh J.H."/>
            <person name="Kang B.-C."/>
            <person name="Yang T.-J."/>
            <person name="Lee Y.-H."/>
            <person name="Bennetzen J.L."/>
            <person name="Choi D."/>
        </authorList>
    </citation>
    <scope>NUCLEOTIDE SEQUENCE [LARGE SCALE GENOMIC DNA]</scope>
    <source>
        <strain evidence="6">cv. PBC81</strain>
    </source>
</reference>
<evidence type="ECO:0000259" key="4">
    <source>
        <dbReference type="Pfam" id="PF00464"/>
    </source>
</evidence>
<dbReference type="InterPro" id="IPR039429">
    <property type="entry name" value="SHMT-like_dom"/>
</dbReference>
<keyword evidence="3" id="KW-0663">Pyridoxal phosphate</keyword>
<dbReference type="OrthoDB" id="10265628at2759"/>
<sequence>MTPGFKAYAKQAKANVVALGNFLMSNKVEKLCYLANITINKNALFGDSFALAPGGVRIGTPTMTPIGFLQKDSEQIGEFLHRTVTITLNVQKEHGKASIYM</sequence>
<comment type="cofactor">
    <cofactor evidence="2">
        <name>pyridoxal 5'-phosphate</name>
        <dbReference type="ChEBI" id="CHEBI:597326"/>
    </cofactor>
</comment>
<feature type="domain" description="Serine hydroxymethyltransferase-like" evidence="4">
    <location>
        <begin position="25"/>
        <end position="79"/>
    </location>
</feature>
<evidence type="ECO:0000256" key="1">
    <source>
        <dbReference type="ARBA" id="ARBA00001528"/>
    </source>
</evidence>
<comment type="catalytic activity">
    <reaction evidence="1">
        <text>(6R)-5,10-methylene-5,6,7,8-tetrahydrofolate + glycine + H2O = (6S)-5,6,7,8-tetrahydrofolate + L-serine</text>
        <dbReference type="Rhea" id="RHEA:15481"/>
        <dbReference type="ChEBI" id="CHEBI:15377"/>
        <dbReference type="ChEBI" id="CHEBI:15636"/>
        <dbReference type="ChEBI" id="CHEBI:33384"/>
        <dbReference type="ChEBI" id="CHEBI:57305"/>
        <dbReference type="ChEBI" id="CHEBI:57453"/>
        <dbReference type="EC" id="2.1.2.1"/>
    </reaction>
</comment>
<keyword evidence="6" id="KW-1185">Reference proteome</keyword>
<gene>
    <name evidence="5" type="ORF">CQW23_29347</name>
</gene>
<dbReference type="InterPro" id="IPR015424">
    <property type="entry name" value="PyrdxlP-dep_Trfase"/>
</dbReference>
<dbReference type="GO" id="GO:0019264">
    <property type="term" value="P:glycine biosynthetic process from serine"/>
    <property type="evidence" value="ECO:0007669"/>
    <property type="project" value="TreeGrafter"/>
</dbReference>
<evidence type="ECO:0000256" key="2">
    <source>
        <dbReference type="ARBA" id="ARBA00001933"/>
    </source>
</evidence>
<accession>A0A2G2VJ64</accession>
<proteinExistence type="predicted"/>
<dbReference type="Gene3D" id="3.90.1150.10">
    <property type="entry name" value="Aspartate Aminotransferase, domain 1"/>
    <property type="match status" value="1"/>
</dbReference>
<name>A0A2G2VJ64_CAPBA</name>
<reference evidence="5 6" key="1">
    <citation type="journal article" date="2017" name="Genome Biol.">
        <title>New reference genome sequences of hot pepper reveal the massive evolution of plant disease-resistance genes by retroduplication.</title>
        <authorList>
            <person name="Kim S."/>
            <person name="Park J."/>
            <person name="Yeom S.I."/>
            <person name="Kim Y.M."/>
            <person name="Seo E."/>
            <person name="Kim K.T."/>
            <person name="Kim M.S."/>
            <person name="Lee J.M."/>
            <person name="Cheong K."/>
            <person name="Shin H.S."/>
            <person name="Kim S.B."/>
            <person name="Han K."/>
            <person name="Lee J."/>
            <person name="Park M."/>
            <person name="Lee H.A."/>
            <person name="Lee H.Y."/>
            <person name="Lee Y."/>
            <person name="Oh S."/>
            <person name="Lee J.H."/>
            <person name="Choi E."/>
            <person name="Choi E."/>
            <person name="Lee S.E."/>
            <person name="Jeon J."/>
            <person name="Kim H."/>
            <person name="Choi G."/>
            <person name="Song H."/>
            <person name="Lee J."/>
            <person name="Lee S.C."/>
            <person name="Kwon J.K."/>
            <person name="Lee H.Y."/>
            <person name="Koo N."/>
            <person name="Hong Y."/>
            <person name="Kim R.W."/>
            <person name="Kang W.H."/>
            <person name="Huh J.H."/>
            <person name="Kang B.C."/>
            <person name="Yang T.J."/>
            <person name="Lee Y.H."/>
            <person name="Bennetzen J.L."/>
            <person name="Choi D."/>
        </authorList>
    </citation>
    <scope>NUCLEOTIDE SEQUENCE [LARGE SCALE GENOMIC DNA]</scope>
    <source>
        <strain evidence="6">cv. PBC81</strain>
    </source>
</reference>
<dbReference type="GO" id="GO:0032259">
    <property type="term" value="P:methylation"/>
    <property type="evidence" value="ECO:0007669"/>
    <property type="project" value="UniProtKB-KW"/>
</dbReference>
<dbReference type="GO" id="GO:0008168">
    <property type="term" value="F:methyltransferase activity"/>
    <property type="evidence" value="ECO:0007669"/>
    <property type="project" value="UniProtKB-KW"/>
</dbReference>
<dbReference type="PANTHER" id="PTHR11680:SF33">
    <property type="entry name" value="SERINE HYDROXYMETHYLTRANSFERASE"/>
    <property type="match status" value="1"/>
</dbReference>
<dbReference type="Proteomes" id="UP000224567">
    <property type="component" value="Unassembled WGS sequence"/>
</dbReference>
<organism evidence="5 6">
    <name type="scientific">Capsicum baccatum</name>
    <name type="common">Peruvian pepper</name>
    <dbReference type="NCBI Taxonomy" id="33114"/>
    <lineage>
        <taxon>Eukaryota</taxon>
        <taxon>Viridiplantae</taxon>
        <taxon>Streptophyta</taxon>
        <taxon>Embryophyta</taxon>
        <taxon>Tracheophyta</taxon>
        <taxon>Spermatophyta</taxon>
        <taxon>Magnoliopsida</taxon>
        <taxon>eudicotyledons</taxon>
        <taxon>Gunneridae</taxon>
        <taxon>Pentapetalae</taxon>
        <taxon>asterids</taxon>
        <taxon>lamiids</taxon>
        <taxon>Solanales</taxon>
        <taxon>Solanaceae</taxon>
        <taxon>Solanoideae</taxon>
        <taxon>Capsiceae</taxon>
        <taxon>Capsicum</taxon>
    </lineage>
</organism>
<dbReference type="GO" id="GO:0046653">
    <property type="term" value="P:tetrahydrofolate metabolic process"/>
    <property type="evidence" value="ECO:0007669"/>
    <property type="project" value="TreeGrafter"/>
</dbReference>
<dbReference type="GO" id="GO:0005739">
    <property type="term" value="C:mitochondrion"/>
    <property type="evidence" value="ECO:0007669"/>
    <property type="project" value="TreeGrafter"/>
</dbReference>
<evidence type="ECO:0000313" key="6">
    <source>
        <dbReference type="Proteomes" id="UP000224567"/>
    </source>
</evidence>